<feature type="binding site" evidence="1">
    <location>
        <begin position="53"/>
        <end position="54"/>
    </location>
    <ligand>
        <name>S-adenosyl-L-methionine</name>
        <dbReference type="ChEBI" id="CHEBI:59789"/>
    </ligand>
</feature>
<keyword evidence="1 3" id="KW-0489">Methyltransferase</keyword>
<comment type="similarity">
    <text evidence="1">Belongs to the class I-like SAM-binding methyltransferase superfamily. CmoM family.</text>
</comment>
<dbReference type="GO" id="GO:0097697">
    <property type="term" value="F:tRNA (5-carboxymethoxyuridine(34)-5-O)-methyltransferase activity"/>
    <property type="evidence" value="ECO:0007669"/>
    <property type="project" value="UniProtKB-UniRule"/>
</dbReference>
<dbReference type="Proteomes" id="UP000262878">
    <property type="component" value="Unassembled WGS sequence"/>
</dbReference>
<dbReference type="CDD" id="cd02440">
    <property type="entry name" value="AdoMet_MTases"/>
    <property type="match status" value="1"/>
</dbReference>
<comment type="catalytic activity">
    <reaction evidence="1">
        <text>5-carboxymethoxyuridine(34) in tRNA + S-adenosyl-L-methionine = 5-methoxycarbonylmethoxyuridine(34) in tRNA + S-adenosyl-L-homocysteine</text>
        <dbReference type="Rhea" id="RHEA:54080"/>
        <dbReference type="Rhea" id="RHEA-COMP:13383"/>
        <dbReference type="Rhea" id="RHEA-COMP:13781"/>
        <dbReference type="ChEBI" id="CHEBI:57856"/>
        <dbReference type="ChEBI" id="CHEBI:59789"/>
        <dbReference type="ChEBI" id="CHEBI:136879"/>
        <dbReference type="ChEBI" id="CHEBI:138053"/>
    </reaction>
</comment>
<accession>A0A348WM25</accession>
<evidence type="ECO:0000313" key="4">
    <source>
        <dbReference type="Proteomes" id="UP000262878"/>
    </source>
</evidence>
<dbReference type="SUPFAM" id="SSF53335">
    <property type="entry name" value="S-adenosyl-L-methionine-dependent methyltransferases"/>
    <property type="match status" value="1"/>
</dbReference>
<protein>
    <recommendedName>
        <fullName evidence="1">tRNA 5-carboxymethoxyuridine methyltransferase</fullName>
        <ecNumber evidence="1">2.1.1.-</ecNumber>
    </recommendedName>
    <alternativeName>
        <fullName evidence="1">cmo5U methyltransferase</fullName>
    </alternativeName>
</protein>
<feature type="binding site" evidence="1">
    <location>
        <position position="30"/>
    </location>
    <ligand>
        <name>S-adenosyl-L-methionine</name>
        <dbReference type="ChEBI" id="CHEBI:59789"/>
    </ligand>
</feature>
<dbReference type="Gene3D" id="3.40.50.150">
    <property type="entry name" value="Vaccinia Virus protein VP39"/>
    <property type="match status" value="1"/>
</dbReference>
<dbReference type="Pfam" id="PF08241">
    <property type="entry name" value="Methyltransf_11"/>
    <property type="match status" value="1"/>
</dbReference>
<evidence type="ECO:0000313" key="3">
    <source>
        <dbReference type="EMBL" id="HAR55587.1"/>
    </source>
</evidence>
<comment type="caution">
    <text evidence="3">The sequence shown here is derived from an EMBL/GenBank/DDBJ whole genome shotgun (WGS) entry which is preliminary data.</text>
</comment>
<dbReference type="STRING" id="314276.OS145_00390"/>
<comment type="function">
    <text evidence="1">Catalyzes the methylation of 5-carboxymethoxyuridine (cmo5U) to form 5-methoxycarbonylmethoxyuridine (mcmo5U) at position 34 in tRNAs.</text>
</comment>
<feature type="domain" description="Methyltransferase type 11" evidence="2">
    <location>
        <begin position="50"/>
        <end position="148"/>
    </location>
</feature>
<evidence type="ECO:0000256" key="1">
    <source>
        <dbReference type="HAMAP-Rule" id="MF_02057"/>
    </source>
</evidence>
<sequence>MNKKQARGNFTGISQKFARNIYGSTKGRLRMAVLKRDLAPLIDGPKRTILDVGAGLGQVNEWFLTKGHAVIHTDIAADMVEEAQQNHEQLGLTRRAQYIVAPLEALTAQLPDQQFSLVLCHAVLEWVEDGEQAIQCLSQLLKPGGTLSLMFYNRDAQLMANAVYGNFDYIARGLKVKKTVRLSPQQPRRPQDVEKWLSEAGLQVDTKTGVRCFHDYLREVEHQQRYDELLDLEMEYNQQSPFRELGRYQHWLIRKPDK</sequence>
<dbReference type="EC" id="2.1.1.-" evidence="1"/>
<dbReference type="HAMAP" id="MF_02057">
    <property type="entry name" value="tRNA_methyltr_CmoM"/>
    <property type="match status" value="1"/>
</dbReference>
<dbReference type="GO" id="GO:0032259">
    <property type="term" value="P:methylation"/>
    <property type="evidence" value="ECO:0007669"/>
    <property type="project" value="UniProtKB-KW"/>
</dbReference>
<keyword evidence="1" id="KW-0949">S-adenosyl-L-methionine</keyword>
<evidence type="ECO:0000259" key="2">
    <source>
        <dbReference type="Pfam" id="PF08241"/>
    </source>
</evidence>
<dbReference type="EMBL" id="DMUP01000045">
    <property type="protein sequence ID" value="HAR55587.1"/>
    <property type="molecule type" value="Genomic_DNA"/>
</dbReference>
<comment type="caution">
    <text evidence="1">Lacks conserved residue(s) required for the propagation of feature annotation.</text>
</comment>
<dbReference type="InterPro" id="IPR029063">
    <property type="entry name" value="SAM-dependent_MTases_sf"/>
</dbReference>
<organism evidence="3 4">
    <name type="scientific">Idiomarina baltica</name>
    <dbReference type="NCBI Taxonomy" id="190892"/>
    <lineage>
        <taxon>Bacteria</taxon>
        <taxon>Pseudomonadati</taxon>
        <taxon>Pseudomonadota</taxon>
        <taxon>Gammaproteobacteria</taxon>
        <taxon>Alteromonadales</taxon>
        <taxon>Idiomarinaceae</taxon>
        <taxon>Idiomarina</taxon>
    </lineage>
</organism>
<dbReference type="InterPro" id="IPR033664">
    <property type="entry name" value="Cmo5U_methylTrfase"/>
</dbReference>
<dbReference type="PANTHER" id="PTHR43861">
    <property type="entry name" value="TRANS-ACONITATE 2-METHYLTRANSFERASE-RELATED"/>
    <property type="match status" value="1"/>
</dbReference>
<dbReference type="AlphaFoldDB" id="A0A348WM25"/>
<keyword evidence="1 3" id="KW-0808">Transferase</keyword>
<proteinExistence type="inferred from homology"/>
<dbReference type="GO" id="GO:0008757">
    <property type="term" value="F:S-adenosylmethionine-dependent methyltransferase activity"/>
    <property type="evidence" value="ECO:0007669"/>
    <property type="project" value="InterPro"/>
</dbReference>
<keyword evidence="1" id="KW-0819">tRNA processing</keyword>
<dbReference type="GO" id="GO:0006400">
    <property type="term" value="P:tRNA modification"/>
    <property type="evidence" value="ECO:0007669"/>
    <property type="project" value="UniProtKB-UniRule"/>
</dbReference>
<feature type="binding site" evidence="1">
    <location>
        <position position="121"/>
    </location>
    <ligand>
        <name>S-adenosyl-L-methionine</name>
        <dbReference type="ChEBI" id="CHEBI:59789"/>
    </ligand>
</feature>
<reference evidence="3 4" key="1">
    <citation type="journal article" date="2018" name="Nat. Biotechnol.">
        <title>A standardized bacterial taxonomy based on genome phylogeny substantially revises the tree of life.</title>
        <authorList>
            <person name="Parks D.H."/>
            <person name="Chuvochina M."/>
            <person name="Waite D.W."/>
            <person name="Rinke C."/>
            <person name="Skarshewski A."/>
            <person name="Chaumeil P.A."/>
            <person name="Hugenholtz P."/>
        </authorList>
    </citation>
    <scope>NUCLEOTIDE SEQUENCE [LARGE SCALE GENOMIC DNA]</scope>
    <source>
        <strain evidence="3">UBA9360</strain>
    </source>
</reference>
<gene>
    <name evidence="1" type="primary">cmoM</name>
    <name evidence="3" type="ORF">DCR58_02240</name>
</gene>
<feature type="binding site" evidence="1">
    <location>
        <position position="74"/>
    </location>
    <ligand>
        <name>S-adenosyl-L-methionine</name>
        <dbReference type="ChEBI" id="CHEBI:59789"/>
    </ligand>
</feature>
<name>A0A348WM25_9GAMM</name>
<dbReference type="InterPro" id="IPR013216">
    <property type="entry name" value="Methyltransf_11"/>
</dbReference>